<gene>
    <name evidence="1" type="ORF">PVAP13_7KG269100</name>
</gene>
<comment type="caution">
    <text evidence="1">The sequence shown here is derived from an EMBL/GenBank/DDBJ whole genome shotgun (WGS) entry which is preliminary data.</text>
</comment>
<accession>A0A8T0QJ39</accession>
<proteinExistence type="predicted"/>
<protein>
    <submittedName>
        <fullName evidence="1">Uncharacterized protein</fullName>
    </submittedName>
</protein>
<organism evidence="1 2">
    <name type="scientific">Panicum virgatum</name>
    <name type="common">Blackwell switchgrass</name>
    <dbReference type="NCBI Taxonomy" id="38727"/>
    <lineage>
        <taxon>Eukaryota</taxon>
        <taxon>Viridiplantae</taxon>
        <taxon>Streptophyta</taxon>
        <taxon>Embryophyta</taxon>
        <taxon>Tracheophyta</taxon>
        <taxon>Spermatophyta</taxon>
        <taxon>Magnoliopsida</taxon>
        <taxon>Liliopsida</taxon>
        <taxon>Poales</taxon>
        <taxon>Poaceae</taxon>
        <taxon>PACMAD clade</taxon>
        <taxon>Panicoideae</taxon>
        <taxon>Panicodae</taxon>
        <taxon>Paniceae</taxon>
        <taxon>Panicinae</taxon>
        <taxon>Panicum</taxon>
        <taxon>Panicum sect. Hiantes</taxon>
    </lineage>
</organism>
<dbReference type="Proteomes" id="UP000823388">
    <property type="component" value="Chromosome 7K"/>
</dbReference>
<evidence type="ECO:0000313" key="2">
    <source>
        <dbReference type="Proteomes" id="UP000823388"/>
    </source>
</evidence>
<sequence length="190" mass="21252">MTVKFDFCWLRVLYVGRTGACFANTRGPPGPGLKNCATKWRRLRQSALHVPTCTSLRASSVLPGRLKVTRAVCVCIIVRAGLYGPARRATVNSVLVYWNSCFHWPATRRMVCCCTQCKPTVVPLYGCMELVNDQISPKMCCHESCNGNRHLSPEDTRDRHYYRIRLCYRPFVPVAFGPGTISGFCPGSKG</sequence>
<reference evidence="1" key="1">
    <citation type="submission" date="2020-05" db="EMBL/GenBank/DDBJ databases">
        <title>WGS assembly of Panicum virgatum.</title>
        <authorList>
            <person name="Lovell J.T."/>
            <person name="Jenkins J."/>
            <person name="Shu S."/>
            <person name="Juenger T.E."/>
            <person name="Schmutz J."/>
        </authorList>
    </citation>
    <scope>NUCLEOTIDE SEQUENCE</scope>
    <source>
        <strain evidence="1">AP13</strain>
    </source>
</reference>
<dbReference type="AlphaFoldDB" id="A0A8T0QJ39"/>
<name>A0A8T0QJ39_PANVG</name>
<keyword evidence="2" id="KW-1185">Reference proteome</keyword>
<evidence type="ECO:0000313" key="1">
    <source>
        <dbReference type="EMBL" id="KAG2573663.1"/>
    </source>
</evidence>
<dbReference type="EMBL" id="CM029049">
    <property type="protein sequence ID" value="KAG2573663.1"/>
    <property type="molecule type" value="Genomic_DNA"/>
</dbReference>